<dbReference type="InterPro" id="IPR048281">
    <property type="entry name" value="COA6_fun"/>
</dbReference>
<evidence type="ECO:0000256" key="4">
    <source>
        <dbReference type="ARBA" id="ARBA00023157"/>
    </source>
</evidence>
<dbReference type="Pfam" id="PF02297">
    <property type="entry name" value="COX6B"/>
    <property type="match status" value="1"/>
</dbReference>
<dbReference type="OrthoDB" id="5545577at2759"/>
<evidence type="ECO:0000313" key="7">
    <source>
        <dbReference type="Proteomes" id="UP000029964"/>
    </source>
</evidence>
<feature type="region of interest" description="Disordered" evidence="5">
    <location>
        <begin position="99"/>
        <end position="136"/>
    </location>
</feature>
<dbReference type="Proteomes" id="UP000029964">
    <property type="component" value="Unassembled WGS sequence"/>
</dbReference>
<keyword evidence="4" id="KW-1015">Disulfide bond</keyword>
<keyword evidence="7" id="KW-1185">Reference proteome</keyword>
<feature type="region of interest" description="Disordered" evidence="5">
    <location>
        <begin position="1"/>
        <end position="24"/>
    </location>
</feature>
<evidence type="ECO:0000256" key="1">
    <source>
        <dbReference type="ARBA" id="ARBA00004173"/>
    </source>
</evidence>
<feature type="compositionally biased region" description="Basic and acidic residues" evidence="5">
    <location>
        <begin position="121"/>
        <end position="136"/>
    </location>
</feature>
<dbReference type="Gene3D" id="1.10.10.140">
    <property type="entry name" value="Cytochrome c oxidase, subunit VIb"/>
    <property type="match status" value="1"/>
</dbReference>
<dbReference type="InterPro" id="IPR048280">
    <property type="entry name" value="COX6B-like"/>
</dbReference>
<reference evidence="7" key="1">
    <citation type="journal article" date="2014" name="Genome Announc.">
        <title>Genome sequence and annotation of Acremonium chrysogenum, producer of the beta-lactam antibiotic cephalosporin C.</title>
        <authorList>
            <person name="Terfehr D."/>
            <person name="Dahlmann T.A."/>
            <person name="Specht T."/>
            <person name="Zadra I."/>
            <person name="Kuernsteiner H."/>
            <person name="Kueck U."/>
        </authorList>
    </citation>
    <scope>NUCLEOTIDE SEQUENCE [LARGE SCALE GENOMIC DNA]</scope>
    <source>
        <strain evidence="7">ATCC 11550 / CBS 779.69 / DSM 880 / IAM 14645 / JCM 23072 / IMI 49137</strain>
    </source>
</reference>
<comment type="subcellular location">
    <subcellularLocation>
        <location evidence="1">Mitochondrion</location>
    </subcellularLocation>
</comment>
<proteinExistence type="inferred from homology"/>
<organism evidence="6 7">
    <name type="scientific">Hapsidospora chrysogenum (strain ATCC 11550 / CBS 779.69 / DSM 880 / IAM 14645 / JCM 23072 / IMI 49137)</name>
    <name type="common">Acremonium chrysogenum</name>
    <dbReference type="NCBI Taxonomy" id="857340"/>
    <lineage>
        <taxon>Eukaryota</taxon>
        <taxon>Fungi</taxon>
        <taxon>Dikarya</taxon>
        <taxon>Ascomycota</taxon>
        <taxon>Pezizomycotina</taxon>
        <taxon>Sordariomycetes</taxon>
        <taxon>Hypocreomycetidae</taxon>
        <taxon>Hypocreales</taxon>
        <taxon>Bionectriaceae</taxon>
        <taxon>Hapsidospora</taxon>
    </lineage>
</organism>
<protein>
    <submittedName>
        <fullName evidence="6">Cytochrome c oxidase subunit 6B-like protein-like protein</fullName>
    </submittedName>
</protein>
<evidence type="ECO:0000313" key="6">
    <source>
        <dbReference type="EMBL" id="KFH48183.1"/>
    </source>
</evidence>
<dbReference type="InterPro" id="IPR036549">
    <property type="entry name" value="CX6/COA6-like_sf"/>
</dbReference>
<dbReference type="SUPFAM" id="SSF47694">
    <property type="entry name" value="Cytochrome c oxidase subunit h"/>
    <property type="match status" value="1"/>
</dbReference>
<dbReference type="PANTHER" id="PTHR47677">
    <property type="entry name" value="CYTOCHROME C OXIDASE ASSEMBLY FACTOR 6"/>
    <property type="match status" value="1"/>
</dbReference>
<comment type="similarity">
    <text evidence="2">Belongs to the cytochrome c oxidase subunit 6B family.</text>
</comment>
<evidence type="ECO:0000256" key="5">
    <source>
        <dbReference type="SAM" id="MobiDB-lite"/>
    </source>
</evidence>
<keyword evidence="3" id="KW-0496">Mitochondrion</keyword>
<name>A0A086TFQ1_HAPC1</name>
<dbReference type="EMBL" id="JPKY01000004">
    <property type="protein sequence ID" value="KFH48183.1"/>
    <property type="molecule type" value="Genomic_DNA"/>
</dbReference>
<dbReference type="HOGENOM" id="CLU_142408_0_0_1"/>
<dbReference type="STRING" id="857340.A0A086TFQ1"/>
<dbReference type="GO" id="GO:0005758">
    <property type="term" value="C:mitochondrial intermembrane space"/>
    <property type="evidence" value="ECO:0007669"/>
    <property type="project" value="TreeGrafter"/>
</dbReference>
<accession>A0A086TFQ1</accession>
<evidence type="ECO:0000256" key="2">
    <source>
        <dbReference type="ARBA" id="ARBA00006425"/>
    </source>
</evidence>
<dbReference type="AlphaFoldDB" id="A0A086TFQ1"/>
<comment type="caution">
    <text evidence="6">The sequence shown here is derived from an EMBL/GenBank/DDBJ whole genome shotgun (WGS) entry which is preliminary data.</text>
</comment>
<dbReference type="PANTHER" id="PTHR47677:SF1">
    <property type="entry name" value="CYTOCHROME C OXIDASE ASSEMBLY FACTOR 6"/>
    <property type="match status" value="1"/>
</dbReference>
<evidence type="ECO:0000256" key="3">
    <source>
        <dbReference type="ARBA" id="ARBA00023128"/>
    </source>
</evidence>
<gene>
    <name evidence="6" type="ORF">ACRE_009080</name>
</gene>
<dbReference type="GO" id="GO:0033617">
    <property type="term" value="P:mitochondrial respiratory chain complex IV assembly"/>
    <property type="evidence" value="ECO:0007669"/>
    <property type="project" value="TreeGrafter"/>
</dbReference>
<sequence>MVWPFTPSDPRADAVRTGVAPPNRQERKKCWAARDAYFACLDFHNIDDPLRDPNLADRTLCRDQARQFDEDCSTQWVKYFKQWRVADLQKKRRLEELRRQGAQEMTVSTTFAPDGGAGEAGKGKDDIQDLLERRKR</sequence>
<dbReference type="PROSITE" id="PS51808">
    <property type="entry name" value="CHCH"/>
    <property type="match status" value="1"/>
</dbReference>